<name>A0ABM3GM16_NEOLC</name>
<evidence type="ECO:0000313" key="3">
    <source>
        <dbReference type="RefSeq" id="XP_046601312.1"/>
    </source>
</evidence>
<evidence type="ECO:0000313" key="2">
    <source>
        <dbReference type="Proteomes" id="UP000829291"/>
    </source>
</evidence>
<reference evidence="3" key="1">
    <citation type="submission" date="2025-08" db="UniProtKB">
        <authorList>
            <consortium name="RefSeq"/>
        </authorList>
    </citation>
    <scope>IDENTIFICATION</scope>
    <source>
        <tissue evidence="3">Thorax and Abdomen</tissue>
    </source>
</reference>
<feature type="compositionally biased region" description="Polar residues" evidence="1">
    <location>
        <begin position="321"/>
        <end position="331"/>
    </location>
</feature>
<dbReference type="RefSeq" id="XP_046601312.1">
    <property type="nucleotide sequence ID" value="XM_046745356.1"/>
</dbReference>
<gene>
    <name evidence="3" type="primary">LOC124295412</name>
</gene>
<dbReference type="GeneID" id="124295412"/>
<feature type="compositionally biased region" description="Low complexity" evidence="1">
    <location>
        <begin position="524"/>
        <end position="538"/>
    </location>
</feature>
<keyword evidence="2" id="KW-1185">Reference proteome</keyword>
<feature type="region of interest" description="Disordered" evidence="1">
    <location>
        <begin position="524"/>
        <end position="549"/>
    </location>
</feature>
<proteinExistence type="predicted"/>
<feature type="region of interest" description="Disordered" evidence="1">
    <location>
        <begin position="1"/>
        <end position="31"/>
    </location>
</feature>
<protein>
    <submittedName>
        <fullName evidence="3">Uncharacterized protein LOC124295412</fullName>
    </submittedName>
</protein>
<sequence>MELYSRNSRHRQAPRAPVRREHQSQPRISNNCARCRKRKPGNPKIPQHCPSCLCPPDVVRSSSGGLRGVEDMDEVLARFEELARDPREFGGPVIQQPSGRPTTNSVQGVKNCVRLHPKKPMSSLAVRQQRKSEQDQMLNVLYHDLMSSGLANEETTRAACAKYQTPIRSLRQRPNRRVERSRVDQSNHEVTDLDSDAVLRYFRDYNTPKGRSVGVSIQKEDEVGSKEMDLEDEEQRRQLEKDNRELNELSKEVRQFEMEKGGDTQWEKRRPGEDGDQLKRRVSFLPSKLPAATQNCEVNGNQDARSRSPSGDHGADGGNVQRKSTSLITQGNDEESGENLMGPEDYGKIQSRESSLSRDLKDILYPDPTYGRCLATPTTRISKNNDGQVIEANETRTGLSQSNKTTPGSTKKLVYAGGDLDLHASKSYIVDLIDRALSRELGTAIEERKVESVARPSQSEKEICVEIARALQGDCCSITYAQNCNAPEYVRHLKLLRWDYLNHIQDELRKLQNLERILDSYSPRQSLPLSQSSQASSSTEQKKHHQNII</sequence>
<feature type="compositionally biased region" description="Basic and acidic residues" evidence="1">
    <location>
        <begin position="345"/>
        <end position="355"/>
    </location>
</feature>
<feature type="compositionally biased region" description="Basic and acidic residues" evidence="1">
    <location>
        <begin position="218"/>
        <end position="279"/>
    </location>
</feature>
<dbReference type="Proteomes" id="UP000829291">
    <property type="component" value="Chromosome 7"/>
</dbReference>
<accession>A0ABM3GM16</accession>
<feature type="compositionally biased region" description="Polar residues" evidence="1">
    <location>
        <begin position="292"/>
        <end position="309"/>
    </location>
</feature>
<organism evidence="2 3">
    <name type="scientific">Neodiprion lecontei</name>
    <name type="common">Redheaded pine sawfly</name>
    <dbReference type="NCBI Taxonomy" id="441921"/>
    <lineage>
        <taxon>Eukaryota</taxon>
        <taxon>Metazoa</taxon>
        <taxon>Ecdysozoa</taxon>
        <taxon>Arthropoda</taxon>
        <taxon>Hexapoda</taxon>
        <taxon>Insecta</taxon>
        <taxon>Pterygota</taxon>
        <taxon>Neoptera</taxon>
        <taxon>Endopterygota</taxon>
        <taxon>Hymenoptera</taxon>
        <taxon>Tenthredinoidea</taxon>
        <taxon>Diprionidae</taxon>
        <taxon>Diprioninae</taxon>
        <taxon>Neodiprion</taxon>
    </lineage>
</organism>
<evidence type="ECO:0000256" key="1">
    <source>
        <dbReference type="SAM" id="MobiDB-lite"/>
    </source>
</evidence>
<feature type="region of interest" description="Disordered" evidence="1">
    <location>
        <begin position="209"/>
        <end position="355"/>
    </location>
</feature>